<reference evidence="1 2" key="1">
    <citation type="submission" date="2016-11" db="EMBL/GenBank/DDBJ databases">
        <title>Draft Genome Sequences of Nine Cyanobacterial Strains from Diverse Habitats.</title>
        <authorList>
            <person name="Zhu T."/>
            <person name="Hou S."/>
            <person name="Lu X."/>
            <person name="Hess W.R."/>
        </authorList>
    </citation>
    <scope>NUCLEOTIDE SEQUENCE [LARGE SCALE GENOMIC DNA]</scope>
    <source>
        <strain evidence="1 2">NIES-592</strain>
    </source>
</reference>
<dbReference type="RefSeq" id="WP_073556570.1">
    <property type="nucleotide sequence ID" value="NZ_MRCA01000012.1"/>
</dbReference>
<dbReference type="InterPro" id="IPR029044">
    <property type="entry name" value="Nucleotide-diphossugar_trans"/>
</dbReference>
<dbReference type="AlphaFoldDB" id="A0A1U7GVT9"/>
<accession>A0A1U7GVT9</accession>
<gene>
    <name evidence="1" type="ORF">NIES592_18930</name>
</gene>
<evidence type="ECO:0000313" key="1">
    <source>
        <dbReference type="EMBL" id="OKH12282.1"/>
    </source>
</evidence>
<dbReference type="OrthoDB" id="5180856at2"/>
<dbReference type="SUPFAM" id="SSF53448">
    <property type="entry name" value="Nucleotide-diphospho-sugar transferases"/>
    <property type="match status" value="1"/>
</dbReference>
<comment type="caution">
    <text evidence="1">The sequence shown here is derived from an EMBL/GenBank/DDBJ whole genome shotgun (WGS) entry which is preliminary data.</text>
</comment>
<sequence>MSDFRLKTPVAFIIFKRPHTTERVFEAIRQAKPPKLFVIADGPREDRADESEKCKATRAIIDRVDWECEVIKNYSEANIGCAKRLPSGLDWVFNQVEEAIVLEDDCLPHPTFFQFCETLLEKYRYDQRICTIIGQNVQLGRKRTDYSYYFSIYNRCWGWATWRRAWQNFDFDMKLWPEIKESRFLDDILIDSKSVKFWQQIFQDTYDGRINTVWDYQWTFNCWLQNQLSIVPNNNLISNIGFGNNATHTKHTKGSFVKTYANMATEPISFPLKHPPYIIRDLKSDKFMQKTFFEYGNLLTTIKSVIKKKIMNTESNN</sequence>
<keyword evidence="2" id="KW-1185">Reference proteome</keyword>
<dbReference type="Proteomes" id="UP000186391">
    <property type="component" value="Unassembled WGS sequence"/>
</dbReference>
<evidence type="ECO:0000313" key="2">
    <source>
        <dbReference type="Proteomes" id="UP000186391"/>
    </source>
</evidence>
<name>A0A1U7GVT9_9CYAN</name>
<dbReference type="EMBL" id="MRCA01000012">
    <property type="protein sequence ID" value="OKH12282.1"/>
    <property type="molecule type" value="Genomic_DNA"/>
</dbReference>
<organism evidence="1 2">
    <name type="scientific">Fischerella major NIES-592</name>
    <dbReference type="NCBI Taxonomy" id="210994"/>
    <lineage>
        <taxon>Bacteria</taxon>
        <taxon>Bacillati</taxon>
        <taxon>Cyanobacteriota</taxon>
        <taxon>Cyanophyceae</taxon>
        <taxon>Nostocales</taxon>
        <taxon>Hapalosiphonaceae</taxon>
        <taxon>Fischerella</taxon>
    </lineage>
</organism>
<dbReference type="Gene3D" id="3.90.550.10">
    <property type="entry name" value="Spore Coat Polysaccharide Biosynthesis Protein SpsA, Chain A"/>
    <property type="match status" value="1"/>
</dbReference>
<protein>
    <submittedName>
        <fullName evidence="1">Hemolytic protein HlpA-like protein</fullName>
    </submittedName>
</protein>
<proteinExistence type="predicted"/>